<protein>
    <submittedName>
        <fullName evidence="2">Tail fiber domain-containing protein</fullName>
    </submittedName>
</protein>
<feature type="domain" description="Peptidase S74" evidence="1">
    <location>
        <begin position="319"/>
        <end position="424"/>
    </location>
</feature>
<evidence type="ECO:0000313" key="2">
    <source>
        <dbReference type="EMBL" id="HEF25843.1"/>
    </source>
</evidence>
<dbReference type="PROSITE" id="PS51688">
    <property type="entry name" value="ICA"/>
    <property type="match status" value="1"/>
</dbReference>
<proteinExistence type="predicted"/>
<sequence length="430" mass="44714">MPWLRGGTVSVTNGSTAVTGVNAAFDANARVGDAFVGPDGLNYEIANVASATVISILPAYKGASVSGSAYAIMPVQGYPKLLVDAFNQLRLQFGDKMAALGTTGNYDTLPIAKGGTGRTDGRLLVSEVGVQQAAAIYNVQGLYMGWNSANQGEGHFIVNRGGGVGGYSWRSVNAANTATGPSMTYSYDGLLTVPTLSVSGAPIAIASGGTGGNTQATARTALGLGVAQAPTLASLELVASTPYIDFHYNNTTADYDVRLANDTGGTLTLTGRFGSTGTWCKAGVSGARGGTVYNFNWTGSNIDCYIDATYVGTMTLFSSDYRIKKFIKDVAGVSFLDRIDAYRIVTFQKKVFGDVFRGDGTTYQGLIAHEAKAVNPLAASGEKDGVTEDGQPLIQQLDPMALITDLMGALKELRAEVNALKLAAQPPVAA</sequence>
<dbReference type="AlphaFoldDB" id="A0A7C1WW41"/>
<comment type="caution">
    <text evidence="2">The sequence shown here is derived from an EMBL/GenBank/DDBJ whole genome shotgun (WGS) entry which is preliminary data.</text>
</comment>
<organism evidence="2">
    <name type="scientific">Pseudomonas graminis</name>
    <dbReference type="NCBI Taxonomy" id="158627"/>
    <lineage>
        <taxon>Bacteria</taxon>
        <taxon>Pseudomonadati</taxon>
        <taxon>Pseudomonadota</taxon>
        <taxon>Gammaproteobacteria</taxon>
        <taxon>Pseudomonadales</taxon>
        <taxon>Pseudomonadaceae</taxon>
        <taxon>Pseudomonas</taxon>
    </lineage>
</organism>
<gene>
    <name evidence="2" type="ORF">ENP23_08705</name>
</gene>
<reference evidence="2" key="1">
    <citation type="journal article" date="2020" name="mSystems">
        <title>Genome- and Community-Level Interaction Insights into Carbon Utilization and Element Cycling Functions of Hydrothermarchaeota in Hydrothermal Sediment.</title>
        <authorList>
            <person name="Zhou Z."/>
            <person name="Liu Y."/>
            <person name="Xu W."/>
            <person name="Pan J."/>
            <person name="Luo Z.H."/>
            <person name="Li M."/>
        </authorList>
    </citation>
    <scope>NUCLEOTIDE SEQUENCE [LARGE SCALE GENOMIC DNA]</scope>
    <source>
        <strain evidence="2">SpSt-200</strain>
    </source>
</reference>
<dbReference type="InterPro" id="IPR030392">
    <property type="entry name" value="S74_ICA"/>
</dbReference>
<accession>A0A7C1WW41</accession>
<evidence type="ECO:0000259" key="1">
    <source>
        <dbReference type="PROSITE" id="PS51688"/>
    </source>
</evidence>
<dbReference type="EMBL" id="DSIN01000019">
    <property type="protein sequence ID" value="HEF25843.1"/>
    <property type="molecule type" value="Genomic_DNA"/>
</dbReference>
<name>A0A7C1WW41_9PSED</name>